<protein>
    <recommendedName>
        <fullName evidence="5">NAD(P)-binding protein</fullName>
    </recommendedName>
</protein>
<dbReference type="PANTHER" id="PTHR43669">
    <property type="entry name" value="5-KETO-D-GLUCONATE 5-REDUCTASE"/>
    <property type="match status" value="1"/>
</dbReference>
<name>A0AAD7I977_9AGAR</name>
<evidence type="ECO:0000313" key="4">
    <source>
        <dbReference type="Proteomes" id="UP001215280"/>
    </source>
</evidence>
<dbReference type="Gene3D" id="3.40.50.720">
    <property type="entry name" value="NAD(P)-binding Rossmann-like Domain"/>
    <property type="match status" value="1"/>
</dbReference>
<evidence type="ECO:0000313" key="3">
    <source>
        <dbReference type="EMBL" id="KAJ7737901.1"/>
    </source>
</evidence>
<accession>A0AAD7I977</accession>
<dbReference type="EMBL" id="JARJLG010000140">
    <property type="protein sequence ID" value="KAJ7737901.1"/>
    <property type="molecule type" value="Genomic_DNA"/>
</dbReference>
<dbReference type="InterPro" id="IPR036291">
    <property type="entry name" value="NAD(P)-bd_dom_sf"/>
</dbReference>
<evidence type="ECO:0000256" key="2">
    <source>
        <dbReference type="ARBA" id="ARBA00023002"/>
    </source>
</evidence>
<gene>
    <name evidence="3" type="ORF">DFH07DRAFT_752757</name>
</gene>
<dbReference type="Pfam" id="PF00106">
    <property type="entry name" value="adh_short"/>
    <property type="match status" value="1"/>
</dbReference>
<dbReference type="PANTHER" id="PTHR43669:SF4">
    <property type="entry name" value="SHORT-CHAIN DEHYDROGENASE"/>
    <property type="match status" value="1"/>
</dbReference>
<keyword evidence="2" id="KW-0560">Oxidoreductase</keyword>
<keyword evidence="4" id="KW-1185">Reference proteome</keyword>
<evidence type="ECO:0008006" key="5">
    <source>
        <dbReference type="Google" id="ProtNLM"/>
    </source>
</evidence>
<comment type="similarity">
    <text evidence="1">Belongs to the short-chain dehydrogenases/reductases (SDR) family.</text>
</comment>
<sequence length="222" mass="23788">MSSPIAFIIGSGGNVGHHTAVALKSKGYRVALGSRNPAVEQIQRDGFFPVTVDAQSAESIKAAFAKVNAELGRPNAVIFNAATFAAAPTPADPLTLPIESLMQQTVFGVSVFAAAQEAVAFRADVHKDALKTFIVTGNALPWLSGPAADPKWLGTNIQKVVMWRLVDILRTAYSKENIRFYFATIVDRTTGGIPNPLSDFFTSGPQHGQVYLDLVTRTDQAD</sequence>
<dbReference type="Proteomes" id="UP001215280">
    <property type="component" value="Unassembled WGS sequence"/>
</dbReference>
<dbReference type="GO" id="GO:0016491">
    <property type="term" value="F:oxidoreductase activity"/>
    <property type="evidence" value="ECO:0007669"/>
    <property type="project" value="UniProtKB-KW"/>
</dbReference>
<dbReference type="SUPFAM" id="SSF51735">
    <property type="entry name" value="NAD(P)-binding Rossmann-fold domains"/>
    <property type="match status" value="1"/>
</dbReference>
<dbReference type="AlphaFoldDB" id="A0AAD7I977"/>
<organism evidence="3 4">
    <name type="scientific">Mycena maculata</name>
    <dbReference type="NCBI Taxonomy" id="230809"/>
    <lineage>
        <taxon>Eukaryota</taxon>
        <taxon>Fungi</taxon>
        <taxon>Dikarya</taxon>
        <taxon>Basidiomycota</taxon>
        <taxon>Agaricomycotina</taxon>
        <taxon>Agaricomycetes</taxon>
        <taxon>Agaricomycetidae</taxon>
        <taxon>Agaricales</taxon>
        <taxon>Marasmiineae</taxon>
        <taxon>Mycenaceae</taxon>
        <taxon>Mycena</taxon>
    </lineage>
</organism>
<dbReference type="InterPro" id="IPR002347">
    <property type="entry name" value="SDR_fam"/>
</dbReference>
<proteinExistence type="inferred from homology"/>
<comment type="caution">
    <text evidence="3">The sequence shown here is derived from an EMBL/GenBank/DDBJ whole genome shotgun (WGS) entry which is preliminary data.</text>
</comment>
<reference evidence="3" key="1">
    <citation type="submission" date="2023-03" db="EMBL/GenBank/DDBJ databases">
        <title>Massive genome expansion in bonnet fungi (Mycena s.s.) driven by repeated elements and novel gene families across ecological guilds.</title>
        <authorList>
            <consortium name="Lawrence Berkeley National Laboratory"/>
            <person name="Harder C.B."/>
            <person name="Miyauchi S."/>
            <person name="Viragh M."/>
            <person name="Kuo A."/>
            <person name="Thoen E."/>
            <person name="Andreopoulos B."/>
            <person name="Lu D."/>
            <person name="Skrede I."/>
            <person name="Drula E."/>
            <person name="Henrissat B."/>
            <person name="Morin E."/>
            <person name="Kohler A."/>
            <person name="Barry K."/>
            <person name="LaButti K."/>
            <person name="Morin E."/>
            <person name="Salamov A."/>
            <person name="Lipzen A."/>
            <person name="Mereny Z."/>
            <person name="Hegedus B."/>
            <person name="Baldrian P."/>
            <person name="Stursova M."/>
            <person name="Weitz H."/>
            <person name="Taylor A."/>
            <person name="Grigoriev I.V."/>
            <person name="Nagy L.G."/>
            <person name="Martin F."/>
            <person name="Kauserud H."/>
        </authorList>
    </citation>
    <scope>NUCLEOTIDE SEQUENCE</scope>
    <source>
        <strain evidence="3">CBHHK188m</strain>
    </source>
</reference>
<evidence type="ECO:0000256" key="1">
    <source>
        <dbReference type="ARBA" id="ARBA00006484"/>
    </source>
</evidence>